<sequence length="156" mass="15844">MARRPSPSTPLLAAVLLLLAPLLPARELGGSSEQHVVRSPLTLPASDGDGDGAVVTPELGALLPLPGVSRPGGRAPPAPKPSYGPQPLRETSSSSRGLGMFPFPGVSGRQGLAPPSPEGNAPPHYGRSGPAAADARGALRVFRDALARYVVGALVR</sequence>
<evidence type="ECO:0000256" key="1">
    <source>
        <dbReference type="SAM" id="MobiDB-lite"/>
    </source>
</evidence>
<feature type="region of interest" description="Disordered" evidence="1">
    <location>
        <begin position="28"/>
        <end position="133"/>
    </location>
</feature>
<organism evidence="3 4">
    <name type="scientific">Panicum virgatum</name>
    <name type="common">Blackwell switchgrass</name>
    <dbReference type="NCBI Taxonomy" id="38727"/>
    <lineage>
        <taxon>Eukaryota</taxon>
        <taxon>Viridiplantae</taxon>
        <taxon>Streptophyta</taxon>
        <taxon>Embryophyta</taxon>
        <taxon>Tracheophyta</taxon>
        <taxon>Spermatophyta</taxon>
        <taxon>Magnoliopsida</taxon>
        <taxon>Liliopsida</taxon>
        <taxon>Poales</taxon>
        <taxon>Poaceae</taxon>
        <taxon>PACMAD clade</taxon>
        <taxon>Panicoideae</taxon>
        <taxon>Panicodae</taxon>
        <taxon>Paniceae</taxon>
        <taxon>Panicinae</taxon>
        <taxon>Panicum</taxon>
        <taxon>Panicum sect. Hiantes</taxon>
    </lineage>
</organism>
<accession>A0A8T0UYA0</accession>
<keyword evidence="4" id="KW-1185">Reference proteome</keyword>
<evidence type="ECO:0000313" key="4">
    <source>
        <dbReference type="Proteomes" id="UP000823388"/>
    </source>
</evidence>
<evidence type="ECO:0000256" key="2">
    <source>
        <dbReference type="SAM" id="SignalP"/>
    </source>
</evidence>
<gene>
    <name evidence="3" type="ORF">PVAP13_3KG318800</name>
</gene>
<dbReference type="EMBL" id="CM029041">
    <property type="protein sequence ID" value="KAG2626024.1"/>
    <property type="molecule type" value="Genomic_DNA"/>
</dbReference>
<comment type="caution">
    <text evidence="3">The sequence shown here is derived from an EMBL/GenBank/DDBJ whole genome shotgun (WGS) entry which is preliminary data.</text>
</comment>
<feature type="signal peptide" evidence="2">
    <location>
        <begin position="1"/>
        <end position="25"/>
    </location>
</feature>
<dbReference type="AlphaFoldDB" id="A0A8T0UYA0"/>
<feature type="chain" id="PRO_5035852787" evidence="2">
    <location>
        <begin position="26"/>
        <end position="156"/>
    </location>
</feature>
<dbReference type="Proteomes" id="UP000823388">
    <property type="component" value="Chromosome 3K"/>
</dbReference>
<dbReference type="OrthoDB" id="10418266at2759"/>
<keyword evidence="2" id="KW-0732">Signal</keyword>
<proteinExistence type="predicted"/>
<feature type="compositionally biased region" description="Pro residues" evidence="1">
    <location>
        <begin position="74"/>
        <end position="84"/>
    </location>
</feature>
<reference evidence="3" key="1">
    <citation type="submission" date="2020-05" db="EMBL/GenBank/DDBJ databases">
        <title>WGS assembly of Panicum virgatum.</title>
        <authorList>
            <person name="Lovell J.T."/>
            <person name="Jenkins J."/>
            <person name="Shu S."/>
            <person name="Juenger T.E."/>
            <person name="Schmutz J."/>
        </authorList>
    </citation>
    <scope>NUCLEOTIDE SEQUENCE</scope>
    <source>
        <strain evidence="3">AP13</strain>
    </source>
</reference>
<evidence type="ECO:0000313" key="3">
    <source>
        <dbReference type="EMBL" id="KAG2626024.1"/>
    </source>
</evidence>
<name>A0A8T0UYA0_PANVG</name>
<protein>
    <submittedName>
        <fullName evidence="3">Uncharacterized protein</fullName>
    </submittedName>
</protein>